<dbReference type="Gene3D" id="3.30.710.10">
    <property type="entry name" value="Potassium Channel Kv1.1, Chain A"/>
    <property type="match status" value="1"/>
</dbReference>
<dbReference type="GeneID" id="20641240"/>
<dbReference type="Proteomes" id="UP000002640">
    <property type="component" value="Unassembled WGS sequence"/>
</dbReference>
<dbReference type="SUPFAM" id="SSF54695">
    <property type="entry name" value="POZ domain"/>
    <property type="match status" value="1"/>
</dbReference>
<proteinExistence type="predicted"/>
<evidence type="ECO:0000256" key="1">
    <source>
        <dbReference type="SAM" id="MobiDB-lite"/>
    </source>
</evidence>
<dbReference type="KEGG" id="psoj:PHYSODRAFT_295352"/>
<evidence type="ECO:0000259" key="2">
    <source>
        <dbReference type="Pfam" id="PF00651"/>
    </source>
</evidence>
<feature type="region of interest" description="Disordered" evidence="1">
    <location>
        <begin position="108"/>
        <end position="179"/>
    </location>
</feature>
<dbReference type="Pfam" id="PF00651">
    <property type="entry name" value="BTB"/>
    <property type="match status" value="1"/>
</dbReference>
<feature type="compositionally biased region" description="Polar residues" evidence="1">
    <location>
        <begin position="112"/>
        <end position="132"/>
    </location>
</feature>
<dbReference type="EMBL" id="JH159151">
    <property type="protein sequence ID" value="EGZ30603.1"/>
    <property type="molecule type" value="Genomic_DNA"/>
</dbReference>
<accession>G4YQX5</accession>
<organism evidence="3 4">
    <name type="scientific">Phytophthora sojae (strain P6497)</name>
    <name type="common">Soybean stem and root rot agent</name>
    <name type="synonym">Phytophthora megasperma f. sp. glycines</name>
    <dbReference type="NCBI Taxonomy" id="1094619"/>
    <lineage>
        <taxon>Eukaryota</taxon>
        <taxon>Sar</taxon>
        <taxon>Stramenopiles</taxon>
        <taxon>Oomycota</taxon>
        <taxon>Peronosporomycetes</taxon>
        <taxon>Peronosporales</taxon>
        <taxon>Peronosporaceae</taxon>
        <taxon>Phytophthora</taxon>
    </lineage>
</organism>
<keyword evidence="4" id="KW-1185">Reference proteome</keyword>
<evidence type="ECO:0000313" key="4">
    <source>
        <dbReference type="Proteomes" id="UP000002640"/>
    </source>
</evidence>
<feature type="compositionally biased region" description="Basic and acidic residues" evidence="1">
    <location>
        <begin position="133"/>
        <end position="168"/>
    </location>
</feature>
<dbReference type="Gene3D" id="1.25.40.420">
    <property type="match status" value="1"/>
</dbReference>
<reference evidence="3 4" key="1">
    <citation type="journal article" date="2006" name="Science">
        <title>Phytophthora genome sequences uncover evolutionary origins and mechanisms of pathogenesis.</title>
        <authorList>
            <person name="Tyler B.M."/>
            <person name="Tripathy S."/>
            <person name="Zhang X."/>
            <person name="Dehal P."/>
            <person name="Jiang R.H."/>
            <person name="Aerts A."/>
            <person name="Arredondo F.D."/>
            <person name="Baxter L."/>
            <person name="Bensasson D."/>
            <person name="Beynon J.L."/>
            <person name="Chapman J."/>
            <person name="Damasceno C.M."/>
            <person name="Dorrance A.E."/>
            <person name="Dou D."/>
            <person name="Dickerman A.W."/>
            <person name="Dubchak I.L."/>
            <person name="Garbelotto M."/>
            <person name="Gijzen M."/>
            <person name="Gordon S.G."/>
            <person name="Govers F."/>
            <person name="Grunwald N.J."/>
            <person name="Huang W."/>
            <person name="Ivors K.L."/>
            <person name="Jones R.W."/>
            <person name="Kamoun S."/>
            <person name="Krampis K."/>
            <person name="Lamour K.H."/>
            <person name="Lee M.K."/>
            <person name="McDonald W.H."/>
            <person name="Medina M."/>
            <person name="Meijer H.J."/>
            <person name="Nordberg E.K."/>
            <person name="Maclean D.J."/>
            <person name="Ospina-Giraldo M.D."/>
            <person name="Morris P.F."/>
            <person name="Phuntumart V."/>
            <person name="Putnam N.H."/>
            <person name="Rash S."/>
            <person name="Rose J.K."/>
            <person name="Sakihama Y."/>
            <person name="Salamov A.A."/>
            <person name="Savidor A."/>
            <person name="Scheuring C.F."/>
            <person name="Smith B.M."/>
            <person name="Sobral B.W."/>
            <person name="Terry A."/>
            <person name="Torto-Alalibo T.A."/>
            <person name="Win J."/>
            <person name="Xu Z."/>
            <person name="Zhang H."/>
            <person name="Grigoriev I.V."/>
            <person name="Rokhsar D.S."/>
            <person name="Boore J.L."/>
        </authorList>
    </citation>
    <scope>NUCLEOTIDE SEQUENCE [LARGE SCALE GENOMIC DNA]</scope>
    <source>
        <strain evidence="3 4">P6497</strain>
    </source>
</reference>
<dbReference type="CDD" id="cd18186">
    <property type="entry name" value="BTB_POZ_ZBTB_KLHL-like"/>
    <property type="match status" value="1"/>
</dbReference>
<name>G4YQX5_PHYSP</name>
<sequence>MTTPQWTDELDDLLLVVAGTYNTWRDRMHQFNSALKTRRSLSNQEFTAAAMYSRFQELCRTSDATSDDKNTRGESMEAKTILFNRAAKLNGWKVATQDQVELKLKQLARNAAKSSPQQEPTTPNGEVGNESQPGEKRTLRMRSSELDAKRRKSGDDVATEKMECHSDVANENDAESIESDLENDGKTEVASFLPLDGDVNSQDIEITDVSRKTFLTMMDYVYTDCVEVSKDDVLELFVAASRLMASIGIEDVAEKLLVAAEHDDESLRDECLSYILRYPTTVSNTHAFMEMARSNPELMVWVAQKMASLIHIV</sequence>
<dbReference type="RefSeq" id="XP_009517878.1">
    <property type="nucleotide sequence ID" value="XM_009519583.1"/>
</dbReference>
<protein>
    <recommendedName>
        <fullName evidence="2">BTB domain-containing protein</fullName>
    </recommendedName>
</protein>
<evidence type="ECO:0000313" key="3">
    <source>
        <dbReference type="EMBL" id="EGZ30603.1"/>
    </source>
</evidence>
<feature type="domain" description="BTB" evidence="2">
    <location>
        <begin position="200"/>
        <end position="244"/>
    </location>
</feature>
<feature type="compositionally biased region" description="Acidic residues" evidence="1">
    <location>
        <begin position="170"/>
        <end position="179"/>
    </location>
</feature>
<dbReference type="InterPro" id="IPR000210">
    <property type="entry name" value="BTB/POZ_dom"/>
</dbReference>
<dbReference type="InParanoid" id="G4YQX5"/>
<dbReference type="InterPro" id="IPR011333">
    <property type="entry name" value="SKP1/BTB/POZ_sf"/>
</dbReference>
<gene>
    <name evidence="3" type="ORF">PHYSODRAFT_295352</name>
</gene>
<dbReference type="AlphaFoldDB" id="G4YQX5"/>